<comment type="caution">
    <text evidence="6">The sequence shown here is derived from an EMBL/GenBank/DDBJ whole genome shotgun (WGS) entry which is preliminary data.</text>
</comment>
<dbReference type="PRINTS" id="PR00032">
    <property type="entry name" value="HTHARAC"/>
</dbReference>
<evidence type="ECO:0000259" key="5">
    <source>
        <dbReference type="PROSITE" id="PS01124"/>
    </source>
</evidence>
<evidence type="ECO:0000256" key="4">
    <source>
        <dbReference type="SAM" id="Phobius"/>
    </source>
</evidence>
<dbReference type="GO" id="GO:0043565">
    <property type="term" value="F:sequence-specific DNA binding"/>
    <property type="evidence" value="ECO:0007669"/>
    <property type="project" value="InterPro"/>
</dbReference>
<feature type="transmembrane region" description="Helical" evidence="4">
    <location>
        <begin position="6"/>
        <end position="30"/>
    </location>
</feature>
<dbReference type="OrthoDB" id="9782911at2"/>
<evidence type="ECO:0000256" key="1">
    <source>
        <dbReference type="ARBA" id="ARBA00023015"/>
    </source>
</evidence>
<dbReference type="PROSITE" id="PS00041">
    <property type="entry name" value="HTH_ARAC_FAMILY_1"/>
    <property type="match status" value="1"/>
</dbReference>
<dbReference type="eggNOG" id="COG2207">
    <property type="taxonomic scope" value="Bacteria"/>
</dbReference>
<evidence type="ECO:0000313" key="7">
    <source>
        <dbReference type="Proteomes" id="UP000006000"/>
    </source>
</evidence>
<dbReference type="HOGENOM" id="CLU_000445_88_6_9"/>
<dbReference type="SUPFAM" id="SSF46689">
    <property type="entry name" value="Homeodomain-like"/>
    <property type="match status" value="2"/>
</dbReference>
<proteinExistence type="predicted"/>
<dbReference type="PANTHER" id="PTHR43280:SF28">
    <property type="entry name" value="HTH-TYPE TRANSCRIPTIONAL ACTIVATOR RHAS"/>
    <property type="match status" value="1"/>
</dbReference>
<dbReference type="PROSITE" id="PS01124">
    <property type="entry name" value="HTH_ARAC_FAMILY_2"/>
    <property type="match status" value="1"/>
</dbReference>
<dbReference type="STRING" id="411463.EUBVEN_01807"/>
<dbReference type="InterPro" id="IPR009057">
    <property type="entry name" value="Homeodomain-like_sf"/>
</dbReference>
<dbReference type="Proteomes" id="UP000006000">
    <property type="component" value="Unassembled WGS sequence"/>
</dbReference>
<dbReference type="Pfam" id="PF02311">
    <property type="entry name" value="AraC_binding"/>
    <property type="match status" value="1"/>
</dbReference>
<dbReference type="SUPFAM" id="SSF51215">
    <property type="entry name" value="Regulatory protein AraC"/>
    <property type="match status" value="1"/>
</dbReference>
<dbReference type="InterPro" id="IPR018062">
    <property type="entry name" value="HTH_AraC-typ_CS"/>
</dbReference>
<dbReference type="InterPro" id="IPR003313">
    <property type="entry name" value="AraC-bd"/>
</dbReference>
<dbReference type="Pfam" id="PF12833">
    <property type="entry name" value="HTH_18"/>
    <property type="match status" value="1"/>
</dbReference>
<dbReference type="SMART" id="SM00342">
    <property type="entry name" value="HTH_ARAC"/>
    <property type="match status" value="1"/>
</dbReference>
<keyword evidence="3" id="KW-0804">Transcription</keyword>
<gene>
    <name evidence="6" type="ORF">EUBVEN_01807</name>
</gene>
<keyword evidence="2" id="KW-0238">DNA-binding</keyword>
<dbReference type="AlphaFoldDB" id="A5Z7W7"/>
<dbReference type="Gene3D" id="1.10.10.60">
    <property type="entry name" value="Homeodomain-like"/>
    <property type="match status" value="2"/>
</dbReference>
<keyword evidence="4" id="KW-1133">Transmembrane helix</keyword>
<evidence type="ECO:0000313" key="6">
    <source>
        <dbReference type="EMBL" id="EDM51024.1"/>
    </source>
</evidence>
<evidence type="ECO:0000256" key="2">
    <source>
        <dbReference type="ARBA" id="ARBA00023125"/>
    </source>
</evidence>
<protein>
    <submittedName>
        <fullName evidence="6">Transcriptional regulator, AraC family</fullName>
    </submittedName>
</protein>
<dbReference type="GO" id="GO:0003700">
    <property type="term" value="F:DNA-binding transcription factor activity"/>
    <property type="evidence" value="ECO:0007669"/>
    <property type="project" value="InterPro"/>
</dbReference>
<keyword evidence="1" id="KW-0805">Transcription regulation</keyword>
<keyword evidence="4" id="KW-0812">Transmembrane</keyword>
<sequence length="334" mass="39020">MQQKNPYFFIYCQLNPFFFLVVLVIIKLIYSWRYLMLSINSSCYSSSEIDLPNYEYPVIATSCGRHVLYTHDSFCVNQKKRQDYQLLYVKHGTIYYYIDKKQYSISAGGILIYKPSELLHYEFFLKDAPDIYWVHFTGDNVDNILGELNLSTKHAFMGTICPEYDTIFDKIISELLNRKLHFMDISSILMLELLYTISRDICTITYISSKNDLILEKVLEIFNTNYPNKISITSIAKELNYSSSWLSKTFTKHFGLSPKAYLTNLRIEKAKSMLLSTMSIRQVAEQTGFPDQMYFSRVFTNAEGITPSQYRQKHLDASFVSTTKKDGTIIKRRE</sequence>
<dbReference type="InterPro" id="IPR037923">
    <property type="entry name" value="HTH-like"/>
</dbReference>
<dbReference type="InterPro" id="IPR018060">
    <property type="entry name" value="HTH_AraC"/>
</dbReference>
<reference evidence="6 7" key="1">
    <citation type="submission" date="2007-03" db="EMBL/GenBank/DDBJ databases">
        <authorList>
            <person name="Fulton L."/>
            <person name="Clifton S."/>
            <person name="Fulton B."/>
            <person name="Xu J."/>
            <person name="Minx P."/>
            <person name="Pepin K.H."/>
            <person name="Johnson M."/>
            <person name="Thiruvilangam P."/>
            <person name="Bhonagiri V."/>
            <person name="Nash W.E."/>
            <person name="Mardis E.R."/>
            <person name="Wilson R.K."/>
        </authorList>
    </citation>
    <scope>NUCLEOTIDE SEQUENCE [LARGE SCALE GENOMIC DNA]</scope>
    <source>
        <strain evidence="6 7">ATCC 27560</strain>
    </source>
</reference>
<organism evidence="6 7">
    <name type="scientific">Eubacterium ventriosum ATCC 27560</name>
    <dbReference type="NCBI Taxonomy" id="411463"/>
    <lineage>
        <taxon>Bacteria</taxon>
        <taxon>Bacillati</taxon>
        <taxon>Bacillota</taxon>
        <taxon>Clostridia</taxon>
        <taxon>Eubacteriales</taxon>
        <taxon>Eubacteriaceae</taxon>
        <taxon>Eubacterium</taxon>
    </lineage>
</organism>
<dbReference type="EMBL" id="AAVL02000035">
    <property type="protein sequence ID" value="EDM51024.1"/>
    <property type="molecule type" value="Genomic_DNA"/>
</dbReference>
<dbReference type="InterPro" id="IPR020449">
    <property type="entry name" value="Tscrpt_reg_AraC-type_HTH"/>
</dbReference>
<dbReference type="PANTHER" id="PTHR43280">
    <property type="entry name" value="ARAC-FAMILY TRANSCRIPTIONAL REGULATOR"/>
    <property type="match status" value="1"/>
</dbReference>
<feature type="domain" description="HTH araC/xylS-type" evidence="5">
    <location>
        <begin position="216"/>
        <end position="313"/>
    </location>
</feature>
<name>A5Z7W7_9FIRM</name>
<keyword evidence="4" id="KW-0472">Membrane</keyword>
<accession>A5Z7W7</accession>
<evidence type="ECO:0000256" key="3">
    <source>
        <dbReference type="ARBA" id="ARBA00023163"/>
    </source>
</evidence>
<reference evidence="6 7" key="2">
    <citation type="submission" date="2007-04" db="EMBL/GenBank/DDBJ databases">
        <title>Draft genome sequence of Eubacterium ventriosum (ATCC 27560).</title>
        <authorList>
            <person name="Sudarsanam P."/>
            <person name="Ley R."/>
            <person name="Guruge J."/>
            <person name="Turnbaugh P.J."/>
            <person name="Mahowald M."/>
            <person name="Liep D."/>
            <person name="Gordon J."/>
        </authorList>
    </citation>
    <scope>NUCLEOTIDE SEQUENCE [LARGE SCALE GENOMIC DNA]</scope>
    <source>
        <strain evidence="6 7">ATCC 27560</strain>
    </source>
</reference>